<evidence type="ECO:0000313" key="6">
    <source>
        <dbReference type="Proteomes" id="UP000196138"/>
    </source>
</evidence>
<feature type="domain" description="SD-repeat containing protein B" evidence="4">
    <location>
        <begin position="663"/>
        <end position="717"/>
    </location>
</feature>
<evidence type="ECO:0000256" key="2">
    <source>
        <dbReference type="ARBA" id="ARBA00022525"/>
    </source>
</evidence>
<dbReference type="InterPro" id="IPR013783">
    <property type="entry name" value="Ig-like_fold"/>
</dbReference>
<dbReference type="Proteomes" id="UP000196138">
    <property type="component" value="Chromosome"/>
</dbReference>
<evidence type="ECO:0000259" key="4">
    <source>
        <dbReference type="Pfam" id="PF17210"/>
    </source>
</evidence>
<protein>
    <recommendedName>
        <fullName evidence="4">SD-repeat containing protein B domain-containing protein</fullName>
    </recommendedName>
</protein>
<dbReference type="Pfam" id="PF17210">
    <property type="entry name" value="SdrD_B"/>
    <property type="match status" value="1"/>
</dbReference>
<dbReference type="SUPFAM" id="SSF117074">
    <property type="entry name" value="Hypothetical protein PA1324"/>
    <property type="match status" value="1"/>
</dbReference>
<gene>
    <name evidence="5" type="ORF">CCO03_11770</name>
</gene>
<name>A0A1Y0ENS1_9BURK</name>
<dbReference type="EMBL" id="CP021455">
    <property type="protein sequence ID" value="ARU05267.1"/>
    <property type="molecule type" value="Genomic_DNA"/>
</dbReference>
<dbReference type="InterPro" id="IPR033764">
    <property type="entry name" value="Sdr_B"/>
</dbReference>
<evidence type="ECO:0000256" key="1">
    <source>
        <dbReference type="ARBA" id="ARBA00004613"/>
    </source>
</evidence>
<keyword evidence="6" id="KW-1185">Reference proteome</keyword>
<keyword evidence="2" id="KW-0964">Secreted</keyword>
<keyword evidence="3" id="KW-0732">Signal</keyword>
<evidence type="ECO:0000313" key="5">
    <source>
        <dbReference type="EMBL" id="ARU05267.1"/>
    </source>
</evidence>
<dbReference type="KEGG" id="cser:CCO03_11770"/>
<dbReference type="AlphaFoldDB" id="A0A1Y0ENS1"/>
<comment type="subcellular location">
    <subcellularLocation>
        <location evidence="1">Secreted</location>
    </subcellularLocation>
</comment>
<sequence>MRMEGRFSYNFVKIFTFAVPAVPSRRPSSMPWARAVAWGMGPLLLSPVSALAQSPTGEPAPRIEALDAMQAEQARLHKLLANQPAAYQDKVMDASALPSLEGAGDADSAPAQGLRQQWIESRYGLLNSRTDTASTRDHRQAHELGLRAELRQETLNWGEWILQADARQRRGDWLNLGSTAPGEGDSGTRLTLRNLGLPLTATTWADVALGDQAAEVTDTLRRSYRLMLGNSVIRGASARIHDGQSEVSAGLGTRAELTGNPYPTHVRKPGQLAWLGASHRWANRWFIGGQLNHASGSGLSVNSAFNDPWAAAGTSAALTLGFGPEWLEDGEHRVRAIALLSHADGLADTRRRSAAGLYLEGGLNHGGHRHVWGLYATQPQLFFGDAYLNTDNRGLYWRVDRTLSRLSWGAGLDVSQLASRQGWSQAGSQRQWTANGNAQYRIDRSSSVGLSVSVSQTRQDAAASEARRGQRSLYASGFLQTQFGGWAPTRFRVTLRRNQTLVVDDVRATGEQYEWEQEWVTSQQDTLRPEFTTTLGWARDRSSTGQQVYPTAGLLLRQWLRPDWQVSGNLHYTSRSGNLATSRGLSGSLSTELQLGRGWRAGAMLLMNQAKTQTTGLAGTSTAQLIRSNDKSFHVFVRWDGSDGQSLARTGQPGSTGAGRIEGTVYFDANRDGEQQASEGGVAGVEVLLDDRYRTTTDSAGRFEFPVVATGHHRLRLRLESVPLPWGTAQEAGQAIEVPLRGLAQTRIPVVRVGGE</sequence>
<dbReference type="GO" id="GO:0005576">
    <property type="term" value="C:extracellular region"/>
    <property type="evidence" value="ECO:0007669"/>
    <property type="project" value="UniProtKB-SubCell"/>
</dbReference>
<evidence type="ECO:0000256" key="3">
    <source>
        <dbReference type="ARBA" id="ARBA00022729"/>
    </source>
</evidence>
<organism evidence="5 6">
    <name type="scientific">Comamonas serinivorans</name>
    <dbReference type="NCBI Taxonomy" id="1082851"/>
    <lineage>
        <taxon>Bacteria</taxon>
        <taxon>Pseudomonadati</taxon>
        <taxon>Pseudomonadota</taxon>
        <taxon>Betaproteobacteria</taxon>
        <taxon>Burkholderiales</taxon>
        <taxon>Comamonadaceae</taxon>
        <taxon>Comamonas</taxon>
    </lineage>
</organism>
<dbReference type="Gene3D" id="2.60.40.10">
    <property type="entry name" value="Immunoglobulins"/>
    <property type="match status" value="1"/>
</dbReference>
<proteinExistence type="predicted"/>
<accession>A0A1Y0ENS1</accession>
<reference evidence="5 6" key="1">
    <citation type="submission" date="2017-05" db="EMBL/GenBank/DDBJ databases">
        <authorList>
            <person name="Song R."/>
            <person name="Chenine A.L."/>
            <person name="Ruprecht R.M."/>
        </authorList>
    </citation>
    <scope>NUCLEOTIDE SEQUENCE [LARGE SCALE GENOMIC DNA]</scope>
    <source>
        <strain evidence="5 6">DSM 26136</strain>
    </source>
</reference>